<protein>
    <recommendedName>
        <fullName evidence="8">Polyprotein</fullName>
    </recommendedName>
</protein>
<dbReference type="Proteomes" id="UP001443914">
    <property type="component" value="Unassembled WGS sequence"/>
</dbReference>
<evidence type="ECO:0008006" key="8">
    <source>
        <dbReference type="Google" id="ProtNLM"/>
    </source>
</evidence>
<evidence type="ECO:0000313" key="7">
    <source>
        <dbReference type="Proteomes" id="UP001443914"/>
    </source>
</evidence>
<dbReference type="PANTHER" id="PTHR42648">
    <property type="entry name" value="TRANSPOSASE, PUTATIVE-RELATED"/>
    <property type="match status" value="1"/>
</dbReference>
<evidence type="ECO:0000313" key="6">
    <source>
        <dbReference type="EMBL" id="KAK9732656.1"/>
    </source>
</evidence>
<accession>A0AAW1LHJ4</accession>
<dbReference type="Gene3D" id="3.30.420.10">
    <property type="entry name" value="Ribonuclease H-like superfamily/Ribonuclease H"/>
    <property type="match status" value="1"/>
</dbReference>
<dbReference type="InterPro" id="IPR054722">
    <property type="entry name" value="PolX-like_BBD"/>
</dbReference>
<evidence type="ECO:0000256" key="3">
    <source>
        <dbReference type="SAM" id="MobiDB-lite"/>
    </source>
</evidence>
<dbReference type="SUPFAM" id="SSF53098">
    <property type="entry name" value="Ribonuclease H-like"/>
    <property type="match status" value="1"/>
</dbReference>
<dbReference type="Pfam" id="PF14244">
    <property type="entry name" value="Retrotran_gag_3"/>
    <property type="match status" value="1"/>
</dbReference>
<dbReference type="PANTHER" id="PTHR42648:SF31">
    <property type="entry name" value="RNA-DIRECTED DNA POLYMERASE"/>
    <property type="match status" value="1"/>
</dbReference>
<dbReference type="PROSITE" id="PS50158">
    <property type="entry name" value="ZF_CCHC"/>
    <property type="match status" value="1"/>
</dbReference>
<feature type="compositionally biased region" description="Low complexity" evidence="3">
    <location>
        <begin position="830"/>
        <end position="844"/>
    </location>
</feature>
<evidence type="ECO:0000259" key="5">
    <source>
        <dbReference type="PROSITE" id="PS50994"/>
    </source>
</evidence>
<feature type="domain" description="Integrase catalytic" evidence="5">
    <location>
        <begin position="530"/>
        <end position="713"/>
    </location>
</feature>
<dbReference type="InterPro" id="IPR012337">
    <property type="entry name" value="RNaseH-like_sf"/>
</dbReference>
<dbReference type="InterPro" id="IPR039537">
    <property type="entry name" value="Retrotran_Ty1/copia-like"/>
</dbReference>
<dbReference type="GO" id="GO:0015074">
    <property type="term" value="P:DNA integration"/>
    <property type="evidence" value="ECO:0007669"/>
    <property type="project" value="InterPro"/>
</dbReference>
<dbReference type="InterPro" id="IPR001878">
    <property type="entry name" value="Znf_CCHC"/>
</dbReference>
<evidence type="ECO:0000256" key="2">
    <source>
        <dbReference type="PROSITE-ProRule" id="PRU00047"/>
    </source>
</evidence>
<dbReference type="Pfam" id="PF25597">
    <property type="entry name" value="SH3_retrovirus"/>
    <property type="match status" value="1"/>
</dbReference>
<keyword evidence="2" id="KW-0863">Zinc-finger</keyword>
<keyword evidence="7" id="KW-1185">Reference proteome</keyword>
<dbReference type="GO" id="GO:0003676">
    <property type="term" value="F:nucleic acid binding"/>
    <property type="evidence" value="ECO:0007669"/>
    <property type="project" value="InterPro"/>
</dbReference>
<dbReference type="GO" id="GO:0008233">
    <property type="term" value="F:peptidase activity"/>
    <property type="evidence" value="ECO:0007669"/>
    <property type="project" value="UniProtKB-KW"/>
</dbReference>
<dbReference type="AlphaFoldDB" id="A0AAW1LHJ4"/>
<dbReference type="InterPro" id="IPR029472">
    <property type="entry name" value="Copia-like_N"/>
</dbReference>
<comment type="caution">
    <text evidence="6">The sequence shown here is derived from an EMBL/GenBank/DDBJ whole genome shotgun (WGS) entry which is preliminary data.</text>
</comment>
<dbReference type="InterPro" id="IPR036397">
    <property type="entry name" value="RNaseH_sf"/>
</dbReference>
<feature type="domain" description="CCHC-type" evidence="4">
    <location>
        <begin position="272"/>
        <end position="285"/>
    </location>
</feature>
<keyword evidence="2" id="KW-0479">Metal-binding</keyword>
<proteinExistence type="predicted"/>
<name>A0AAW1LHJ4_SAPOF</name>
<dbReference type="Pfam" id="PF00665">
    <property type="entry name" value="rve"/>
    <property type="match status" value="1"/>
</dbReference>
<sequence length="888" mass="99947">MTDSEVHSPLHTNNSDTSTNRDFYDDPLFHSSSDQPYMQLTAYFFNGHNFLSWKRDSYHALISKNKEGFLDGSVKKPDKTDKRFHQWIRCDLMVMKWLLNSIEPRIRDTVQDTVQYVNSSKELWSELLERYGQTNSVEIYQLRKELGGITQDNTSLIEYYSKLKQTLESICSCKLLKRIVDRDTNNKPLQFLMGLNGGYESVKTHILSMEPLPPLNKALSLLQKIERQKQVSDALDVLGEANAYAVQHSVLQSEFKKPRLSPHSSDSVVKICSNCNQRGHVRDDCFKLKDCTFLWKKRIYQRALGGTNVYKRSAHNVDTVGASALEDEALLNDPLSTDSATPAGLNSSPTAISPDLMSGIVNSVLQEVIKVFGDNSGAQTANFAGSQSFSSAFTVINAPNTCDWIVDIGASDHMCSHLGLLTNIRSLERPIIVALPDGTFKTVHQMGEHHLTSSVILHNVLFVPDFKQNLLSVGKLLDDSNVTDLSSKVTVIQGKRDAGLYKIKGMKHLLDNVCSNTQNFICEACILAKHHIFPFDVSVSRAWNCFDLIHLDLWGPYRVPTLTSARYFLTLVDDHSRTTWSYLLQNKQQVLGSLRQFTQQVKTQFGSLIKVFRSDNGTEFVQRECAQLFSDLGIIHQTSIFGRPQQNGRVERKHRHLVESARALRIHANIANMPTPFEMLFRELPSYAELRVFGSLCYASTPLTHRDKFYPRARKCVMSGYPFGKKGYLLYDFLTHDVFTSRDVLCDENVLPFRSFAPSLVQPETKPTQRVINPVTSHISNDDITNTTTNNNHIIHNYSPFISSSSPAEITLHYDLENAPINLHSDAEVTSAAPPATSDSSGSGEAVPIRKSSRPRKVSVRLQGYQCSVKLPSQVHPEHDSADSSTFQ</sequence>
<reference evidence="6" key="1">
    <citation type="submission" date="2024-03" db="EMBL/GenBank/DDBJ databases">
        <title>WGS assembly of Saponaria officinalis var. Norfolk2.</title>
        <authorList>
            <person name="Jenkins J."/>
            <person name="Shu S."/>
            <person name="Grimwood J."/>
            <person name="Barry K."/>
            <person name="Goodstein D."/>
            <person name="Schmutz J."/>
            <person name="Leebens-Mack J."/>
            <person name="Osbourn A."/>
        </authorList>
    </citation>
    <scope>NUCLEOTIDE SEQUENCE [LARGE SCALE GENOMIC DNA]</scope>
    <source>
        <strain evidence="6">JIC</strain>
    </source>
</reference>
<dbReference type="GO" id="GO:0006508">
    <property type="term" value="P:proteolysis"/>
    <property type="evidence" value="ECO:0007669"/>
    <property type="project" value="UniProtKB-KW"/>
</dbReference>
<dbReference type="GO" id="GO:0008270">
    <property type="term" value="F:zinc ion binding"/>
    <property type="evidence" value="ECO:0007669"/>
    <property type="project" value="UniProtKB-KW"/>
</dbReference>
<evidence type="ECO:0000256" key="1">
    <source>
        <dbReference type="ARBA" id="ARBA00022670"/>
    </source>
</evidence>
<dbReference type="InterPro" id="IPR001584">
    <property type="entry name" value="Integrase_cat-core"/>
</dbReference>
<keyword evidence="1" id="KW-0378">Hydrolase</keyword>
<evidence type="ECO:0000259" key="4">
    <source>
        <dbReference type="PROSITE" id="PS50158"/>
    </source>
</evidence>
<keyword evidence="2" id="KW-0862">Zinc</keyword>
<dbReference type="PROSITE" id="PS50994">
    <property type="entry name" value="INTEGRASE"/>
    <property type="match status" value="1"/>
</dbReference>
<keyword evidence="1" id="KW-0645">Protease</keyword>
<dbReference type="EMBL" id="JBDFQZ010000004">
    <property type="protein sequence ID" value="KAK9732656.1"/>
    <property type="molecule type" value="Genomic_DNA"/>
</dbReference>
<gene>
    <name evidence="6" type="ORF">RND81_04G013300</name>
</gene>
<dbReference type="Pfam" id="PF22936">
    <property type="entry name" value="Pol_BBD"/>
    <property type="match status" value="1"/>
</dbReference>
<organism evidence="6 7">
    <name type="scientific">Saponaria officinalis</name>
    <name type="common">Common soapwort</name>
    <name type="synonym">Lychnis saponaria</name>
    <dbReference type="NCBI Taxonomy" id="3572"/>
    <lineage>
        <taxon>Eukaryota</taxon>
        <taxon>Viridiplantae</taxon>
        <taxon>Streptophyta</taxon>
        <taxon>Embryophyta</taxon>
        <taxon>Tracheophyta</taxon>
        <taxon>Spermatophyta</taxon>
        <taxon>Magnoliopsida</taxon>
        <taxon>eudicotyledons</taxon>
        <taxon>Gunneridae</taxon>
        <taxon>Pentapetalae</taxon>
        <taxon>Caryophyllales</taxon>
        <taxon>Caryophyllaceae</taxon>
        <taxon>Caryophylleae</taxon>
        <taxon>Saponaria</taxon>
    </lineage>
</organism>
<feature type="region of interest" description="Disordered" evidence="3">
    <location>
        <begin position="828"/>
        <end position="861"/>
    </location>
</feature>
<feature type="region of interest" description="Disordered" evidence="3">
    <location>
        <begin position="869"/>
        <end position="888"/>
    </location>
</feature>
<dbReference type="InterPro" id="IPR057670">
    <property type="entry name" value="SH3_retrovirus"/>
</dbReference>